<proteinExistence type="predicted"/>
<evidence type="ECO:0000313" key="1">
    <source>
        <dbReference type="EMBL" id="GAH65552.1"/>
    </source>
</evidence>
<protein>
    <recommendedName>
        <fullName evidence="2">Membrane protein insertion efficiency factor YidD</fullName>
    </recommendedName>
</protein>
<dbReference type="EMBL" id="BARU01034608">
    <property type="protein sequence ID" value="GAH65552.1"/>
    <property type="molecule type" value="Genomic_DNA"/>
</dbReference>
<feature type="non-terminal residue" evidence="1">
    <location>
        <position position="1"/>
    </location>
</feature>
<comment type="caution">
    <text evidence="1">The sequence shown here is derived from an EMBL/GenBank/DDBJ whole genome shotgun (WGS) entry which is preliminary data.</text>
</comment>
<dbReference type="SMART" id="SM01234">
    <property type="entry name" value="Haemolytic"/>
    <property type="match status" value="1"/>
</dbReference>
<name>X1H838_9ZZZZ</name>
<accession>X1H838</accession>
<evidence type="ECO:0008006" key="2">
    <source>
        <dbReference type="Google" id="ProtNLM"/>
    </source>
</evidence>
<reference evidence="1" key="1">
    <citation type="journal article" date="2014" name="Front. Microbiol.">
        <title>High frequency of phylogenetically diverse reductive dehalogenase-homologous genes in deep subseafloor sedimentary metagenomes.</title>
        <authorList>
            <person name="Kawai M."/>
            <person name="Futagami T."/>
            <person name="Toyoda A."/>
            <person name="Takaki Y."/>
            <person name="Nishi S."/>
            <person name="Hori S."/>
            <person name="Arai W."/>
            <person name="Tsubouchi T."/>
            <person name="Morono Y."/>
            <person name="Uchiyama I."/>
            <person name="Ito T."/>
            <person name="Fujiyama A."/>
            <person name="Inagaki F."/>
            <person name="Takami H."/>
        </authorList>
    </citation>
    <scope>NUCLEOTIDE SEQUENCE</scope>
    <source>
        <strain evidence="1">Expedition CK06-06</strain>
    </source>
</reference>
<sequence length="53" mass="6256">QVHGVLRGSFLGMWRILRCNPFSHGGWDPVSPKDNTVKDSFKYEKYNKEYTHE</sequence>
<dbReference type="InterPro" id="IPR002696">
    <property type="entry name" value="Membr_insert_effic_factor_YidD"/>
</dbReference>
<organism evidence="1">
    <name type="scientific">marine sediment metagenome</name>
    <dbReference type="NCBI Taxonomy" id="412755"/>
    <lineage>
        <taxon>unclassified sequences</taxon>
        <taxon>metagenomes</taxon>
        <taxon>ecological metagenomes</taxon>
    </lineage>
</organism>
<gene>
    <name evidence="1" type="ORF">S03H2_54299</name>
</gene>
<dbReference type="Pfam" id="PF01809">
    <property type="entry name" value="YidD"/>
    <property type="match status" value="1"/>
</dbReference>
<dbReference type="AlphaFoldDB" id="X1H838"/>